<dbReference type="OrthoDB" id="140919at2"/>
<name>A0A238Y3H6_9PSEU</name>
<evidence type="ECO:0000256" key="2">
    <source>
        <dbReference type="ARBA" id="ARBA00006604"/>
    </source>
</evidence>
<evidence type="ECO:0000256" key="7">
    <source>
        <dbReference type="ARBA" id="ARBA00029321"/>
    </source>
</evidence>
<dbReference type="InterPro" id="IPR023096">
    <property type="entry name" value="G6P_Isomerase_C"/>
</dbReference>
<dbReference type="Pfam" id="PF00342">
    <property type="entry name" value="PGI"/>
    <property type="match status" value="1"/>
</dbReference>
<feature type="region of interest" description="Disordered" evidence="10">
    <location>
        <begin position="544"/>
        <end position="564"/>
    </location>
</feature>
<dbReference type="EC" id="5.3.1.9" evidence="8"/>
<dbReference type="Gene3D" id="3.40.50.10490">
    <property type="entry name" value="Glucose-6-phosphate isomerase like protein, domain 1"/>
    <property type="match status" value="2"/>
</dbReference>
<evidence type="ECO:0000313" key="12">
    <source>
        <dbReference type="Proteomes" id="UP000198348"/>
    </source>
</evidence>
<accession>A0A238Y3H6</accession>
<evidence type="ECO:0000256" key="5">
    <source>
        <dbReference type="ARBA" id="ARBA00023152"/>
    </source>
</evidence>
<dbReference type="HAMAP" id="MF_00473">
    <property type="entry name" value="G6P_isomerase"/>
    <property type="match status" value="1"/>
</dbReference>
<dbReference type="AlphaFoldDB" id="A0A238Y3H6"/>
<dbReference type="UniPathway" id="UPA00109">
    <property type="reaction ID" value="UER00181"/>
</dbReference>
<comment type="subcellular location">
    <subcellularLocation>
        <location evidence="8">Cytoplasm</location>
    </subcellularLocation>
</comment>
<dbReference type="GO" id="GO:0006094">
    <property type="term" value="P:gluconeogenesis"/>
    <property type="evidence" value="ECO:0007669"/>
    <property type="project" value="UniProtKB-UniRule"/>
</dbReference>
<dbReference type="CDD" id="cd05015">
    <property type="entry name" value="SIS_PGI_1"/>
    <property type="match status" value="1"/>
</dbReference>
<dbReference type="GO" id="GO:0097367">
    <property type="term" value="F:carbohydrate derivative binding"/>
    <property type="evidence" value="ECO:0007669"/>
    <property type="project" value="InterPro"/>
</dbReference>
<feature type="active site" description="Proton donor" evidence="8">
    <location>
        <position position="352"/>
    </location>
</feature>
<comment type="similarity">
    <text evidence="2 8 9">Belongs to the GPI family.</text>
</comment>
<dbReference type="InterPro" id="IPR035482">
    <property type="entry name" value="SIS_PGI_2"/>
</dbReference>
<evidence type="ECO:0000256" key="9">
    <source>
        <dbReference type="RuleBase" id="RU000612"/>
    </source>
</evidence>
<evidence type="ECO:0000256" key="1">
    <source>
        <dbReference type="ARBA" id="ARBA00004926"/>
    </source>
</evidence>
<comment type="catalytic activity">
    <reaction evidence="7 8 9">
        <text>alpha-D-glucose 6-phosphate = beta-D-fructose 6-phosphate</text>
        <dbReference type="Rhea" id="RHEA:11816"/>
        <dbReference type="ChEBI" id="CHEBI:57634"/>
        <dbReference type="ChEBI" id="CHEBI:58225"/>
        <dbReference type="EC" id="5.3.1.9"/>
    </reaction>
</comment>
<dbReference type="InterPro" id="IPR001672">
    <property type="entry name" value="G6P_Isomerase"/>
</dbReference>
<dbReference type="GO" id="GO:0051156">
    <property type="term" value="P:glucose 6-phosphate metabolic process"/>
    <property type="evidence" value="ECO:0007669"/>
    <property type="project" value="TreeGrafter"/>
</dbReference>
<dbReference type="UniPathway" id="UPA00138"/>
<dbReference type="Gene3D" id="1.10.1390.10">
    <property type="match status" value="1"/>
</dbReference>
<dbReference type="FunFam" id="3.40.50.10490:FF:000018">
    <property type="entry name" value="Glucose-6-phosphate isomerase"/>
    <property type="match status" value="1"/>
</dbReference>
<dbReference type="GO" id="GO:0004347">
    <property type="term" value="F:glucose-6-phosphate isomerase activity"/>
    <property type="evidence" value="ECO:0007669"/>
    <property type="project" value="UniProtKB-UniRule"/>
</dbReference>
<keyword evidence="3 8" id="KW-0312">Gluconeogenesis</keyword>
<comment type="pathway">
    <text evidence="1 8 9">Carbohydrate degradation; glycolysis; D-glyceraldehyde 3-phosphate and glycerone phosphate from D-glucose: step 2/4.</text>
</comment>
<organism evidence="11 12">
    <name type="scientific">Haloechinothrix alba</name>
    <dbReference type="NCBI Taxonomy" id="664784"/>
    <lineage>
        <taxon>Bacteria</taxon>
        <taxon>Bacillati</taxon>
        <taxon>Actinomycetota</taxon>
        <taxon>Actinomycetes</taxon>
        <taxon>Pseudonocardiales</taxon>
        <taxon>Pseudonocardiaceae</taxon>
        <taxon>Haloechinothrix</taxon>
    </lineage>
</organism>
<reference evidence="11 12" key="1">
    <citation type="submission" date="2017-06" db="EMBL/GenBank/DDBJ databases">
        <authorList>
            <person name="Kim H.J."/>
            <person name="Triplett B.A."/>
        </authorList>
    </citation>
    <scope>NUCLEOTIDE SEQUENCE [LARGE SCALE GENOMIC DNA]</scope>
    <source>
        <strain evidence="11 12">DSM 45207</strain>
    </source>
</reference>
<dbReference type="EMBL" id="FZNW01000013">
    <property type="protein sequence ID" value="SNR65765.1"/>
    <property type="molecule type" value="Genomic_DNA"/>
</dbReference>
<keyword evidence="6 8" id="KW-0413">Isomerase</keyword>
<dbReference type="GO" id="GO:0048029">
    <property type="term" value="F:monosaccharide binding"/>
    <property type="evidence" value="ECO:0007669"/>
    <property type="project" value="TreeGrafter"/>
</dbReference>
<dbReference type="PROSITE" id="PS00174">
    <property type="entry name" value="P_GLUCOSE_ISOMERASE_2"/>
    <property type="match status" value="1"/>
</dbReference>
<proteinExistence type="inferred from homology"/>
<dbReference type="GO" id="GO:0005829">
    <property type="term" value="C:cytosol"/>
    <property type="evidence" value="ECO:0007669"/>
    <property type="project" value="TreeGrafter"/>
</dbReference>
<dbReference type="Proteomes" id="UP000198348">
    <property type="component" value="Unassembled WGS sequence"/>
</dbReference>
<dbReference type="SUPFAM" id="SSF53697">
    <property type="entry name" value="SIS domain"/>
    <property type="match status" value="1"/>
</dbReference>
<dbReference type="PANTHER" id="PTHR11469:SF1">
    <property type="entry name" value="GLUCOSE-6-PHOSPHATE ISOMERASE"/>
    <property type="match status" value="1"/>
</dbReference>
<dbReference type="PROSITE" id="PS51463">
    <property type="entry name" value="P_GLUCOSE_ISOMERASE_3"/>
    <property type="match status" value="1"/>
</dbReference>
<feature type="active site" evidence="8">
    <location>
        <position position="503"/>
    </location>
</feature>
<keyword evidence="5 8" id="KW-0324">Glycolysis</keyword>
<dbReference type="PANTHER" id="PTHR11469">
    <property type="entry name" value="GLUCOSE-6-PHOSPHATE ISOMERASE"/>
    <property type="match status" value="1"/>
</dbReference>
<dbReference type="CDD" id="cd05016">
    <property type="entry name" value="SIS_PGI_2"/>
    <property type="match status" value="1"/>
</dbReference>
<comment type="function">
    <text evidence="8">Catalyzes the reversible isomerization of glucose-6-phosphate to fructose-6-phosphate.</text>
</comment>
<dbReference type="NCBIfam" id="NF001211">
    <property type="entry name" value="PRK00179.1"/>
    <property type="match status" value="1"/>
</dbReference>
<dbReference type="GO" id="GO:0006096">
    <property type="term" value="P:glycolytic process"/>
    <property type="evidence" value="ECO:0007669"/>
    <property type="project" value="UniProtKB-UniRule"/>
</dbReference>
<dbReference type="InterPro" id="IPR035476">
    <property type="entry name" value="SIS_PGI_1"/>
</dbReference>
<protein>
    <recommendedName>
        <fullName evidence="8">Glucose-6-phosphate isomerase</fullName>
        <shortName evidence="8">GPI</shortName>
        <ecNumber evidence="8">5.3.1.9</ecNumber>
    </recommendedName>
    <alternativeName>
        <fullName evidence="8">Phosphoglucose isomerase</fullName>
        <shortName evidence="8">PGI</shortName>
    </alternativeName>
    <alternativeName>
        <fullName evidence="8">Phosphohexose isomerase</fullName>
        <shortName evidence="8">PHI</shortName>
    </alternativeName>
</protein>
<keyword evidence="12" id="KW-1185">Reference proteome</keyword>
<evidence type="ECO:0000256" key="6">
    <source>
        <dbReference type="ARBA" id="ARBA00023235"/>
    </source>
</evidence>
<evidence type="ECO:0000256" key="3">
    <source>
        <dbReference type="ARBA" id="ARBA00022432"/>
    </source>
</evidence>
<comment type="pathway">
    <text evidence="8">Carbohydrate biosynthesis; gluconeogenesis.</text>
</comment>
<keyword evidence="4 8" id="KW-0963">Cytoplasm</keyword>
<dbReference type="InterPro" id="IPR018189">
    <property type="entry name" value="Phosphoglucose_isomerase_CS"/>
</dbReference>
<evidence type="ECO:0000256" key="10">
    <source>
        <dbReference type="SAM" id="MobiDB-lite"/>
    </source>
</evidence>
<feature type="active site" evidence="8">
    <location>
        <position position="383"/>
    </location>
</feature>
<evidence type="ECO:0000313" key="11">
    <source>
        <dbReference type="EMBL" id="SNR65765.1"/>
    </source>
</evidence>
<gene>
    <name evidence="8" type="primary">pgi</name>
    <name evidence="11" type="ORF">SAMN06265360_113105</name>
</gene>
<evidence type="ECO:0000256" key="4">
    <source>
        <dbReference type="ARBA" id="ARBA00022490"/>
    </source>
</evidence>
<sequence>MRPDAGPAAARLQVHHHAMRGRHLRELFARDSERGSELVAEYDGLYLDYAKTHVTAETIDLLAGMARERHLEQGIQDLLSGQPVNCTEARPALHTALRTPAHATLTVGGYDVISRVHRVLDRMGSFADRVRAGQWRGYTGGRIRSVVNIGIGGSHLGPAMAYQALSADVSDDIEVHFVSNIDGHDLAATLRRVDPAHTLFVVSSKTFTTAETLTNARTARAWLVEALGDAEAVAHHFVAVSTNRDAVAAFGIASEAMFEFWDWVGGRCSLHSAIGLSLMLAIGPGQFRRLLAGAHSMDEHFRTAPLRRNLPVLLGMLGVWYRNYFGTTTHAVLPYDQRLARFPAYLQQLEMESNGKSVDRTGRPVQGNTAPVVWGEPGTNGQHAFFQLLHQGTCLVPCEFIGVLEPAHGHTEHHDMLIANLLAQGQALAFGRTEDELAEAGVPAWQRPHRVCPGNRPSVTLLLPRLTPYTLGQLVALYEHKAFTQGWIWGINPFDQWGVELGKTLAGDVLADLQSAQPQPRHDSSTHALIDHYRTHVHQTRPAIAAGGVDPNWKGSGDATKDRV</sequence>
<dbReference type="InterPro" id="IPR046348">
    <property type="entry name" value="SIS_dom_sf"/>
</dbReference>
<dbReference type="PRINTS" id="PR00662">
    <property type="entry name" value="G6PISOMERASE"/>
</dbReference>
<evidence type="ECO:0000256" key="8">
    <source>
        <dbReference type="HAMAP-Rule" id="MF_00473"/>
    </source>
</evidence>
<dbReference type="RefSeq" id="WP_089302101.1">
    <property type="nucleotide sequence ID" value="NZ_FZNW01000013.1"/>
</dbReference>